<dbReference type="Proteomes" id="UP000887577">
    <property type="component" value="Unplaced"/>
</dbReference>
<name>A0A914Z8H9_9BILA</name>
<keyword evidence="1" id="KW-1185">Reference proteome</keyword>
<dbReference type="GO" id="GO:0005783">
    <property type="term" value="C:endoplasmic reticulum"/>
    <property type="evidence" value="ECO:0007669"/>
    <property type="project" value="TreeGrafter"/>
</dbReference>
<protein>
    <submittedName>
        <fullName evidence="2">Uncharacterized protein</fullName>
    </submittedName>
</protein>
<accession>A0A914Z8H9</accession>
<evidence type="ECO:0000313" key="1">
    <source>
        <dbReference type="Proteomes" id="UP000887577"/>
    </source>
</evidence>
<dbReference type="PANTHER" id="PTHR10730:SF45">
    <property type="entry name" value="PROCOLLAGEN-LYSINE,2-OXOGLUTARATE 5-DIOXYGENASE"/>
    <property type="match status" value="1"/>
</dbReference>
<dbReference type="AlphaFoldDB" id="A0A914Z8H9"/>
<sequence length="138" mass="16356">MFTNFWGSVSANGYYERSQDYLDIVEGDLKGFWNVPFISAAILFSAEKLQFFMEAYNYERKLDADMSFAKFCRDHGHFMYVDNQEHYGQLLSTEQFASLSETLIHAEVYDYPANKELWEKRLGLKSPYLAQMYMIFHF</sequence>
<evidence type="ECO:0000313" key="2">
    <source>
        <dbReference type="WBParaSite" id="PSU_v2.g8630.t1"/>
    </source>
</evidence>
<proteinExistence type="predicted"/>
<dbReference type="InterPro" id="IPR050757">
    <property type="entry name" value="Collagen_mod_GT25"/>
</dbReference>
<organism evidence="1 2">
    <name type="scientific">Panagrolaimus superbus</name>
    <dbReference type="NCBI Taxonomy" id="310955"/>
    <lineage>
        <taxon>Eukaryota</taxon>
        <taxon>Metazoa</taxon>
        <taxon>Ecdysozoa</taxon>
        <taxon>Nematoda</taxon>
        <taxon>Chromadorea</taxon>
        <taxon>Rhabditida</taxon>
        <taxon>Tylenchina</taxon>
        <taxon>Panagrolaimomorpha</taxon>
        <taxon>Panagrolaimoidea</taxon>
        <taxon>Panagrolaimidae</taxon>
        <taxon>Panagrolaimus</taxon>
    </lineage>
</organism>
<dbReference type="GO" id="GO:0008475">
    <property type="term" value="F:procollagen-lysine 5-dioxygenase activity"/>
    <property type="evidence" value="ECO:0007669"/>
    <property type="project" value="TreeGrafter"/>
</dbReference>
<dbReference type="WBParaSite" id="PSU_v2.g8630.t1">
    <property type="protein sequence ID" value="PSU_v2.g8630.t1"/>
    <property type="gene ID" value="PSU_v2.g8630"/>
</dbReference>
<dbReference type="PANTHER" id="PTHR10730">
    <property type="entry name" value="PROCOLLAGEN-LYSINE,2-OXOGLUTARATE 5-DIOXYGENASE/GLYCOSYLTRANSFERASE 25 FAMILY MEMBER"/>
    <property type="match status" value="1"/>
</dbReference>
<reference evidence="2" key="1">
    <citation type="submission" date="2022-11" db="UniProtKB">
        <authorList>
            <consortium name="WormBaseParasite"/>
        </authorList>
    </citation>
    <scope>IDENTIFICATION</scope>
</reference>